<organism evidence="1">
    <name type="scientific">viral metagenome</name>
    <dbReference type="NCBI Taxonomy" id="1070528"/>
    <lineage>
        <taxon>unclassified sequences</taxon>
        <taxon>metagenomes</taxon>
        <taxon>organismal metagenomes</taxon>
    </lineage>
</organism>
<name>A0A6C0DL12_9ZZZZ</name>
<accession>A0A6C0DL12</accession>
<dbReference type="AlphaFoldDB" id="A0A6C0DL12"/>
<sequence>MDNVCNTIKYYFYKKLFVFIEKTQNEIDDTDIDSYIKMKLMRRLAGVTNIKTNKNNIISFNYNSHEFDIISYKTYWILTIY</sequence>
<dbReference type="EMBL" id="MN739643">
    <property type="protein sequence ID" value="QHT17628.1"/>
    <property type="molecule type" value="Genomic_DNA"/>
</dbReference>
<evidence type="ECO:0000313" key="1">
    <source>
        <dbReference type="EMBL" id="QHT17628.1"/>
    </source>
</evidence>
<protein>
    <submittedName>
        <fullName evidence="1">Uncharacterized protein</fullName>
    </submittedName>
</protein>
<reference evidence="1" key="1">
    <citation type="journal article" date="2020" name="Nature">
        <title>Giant virus diversity and host interactions through global metagenomics.</title>
        <authorList>
            <person name="Schulz F."/>
            <person name="Roux S."/>
            <person name="Paez-Espino D."/>
            <person name="Jungbluth S."/>
            <person name="Walsh D.A."/>
            <person name="Denef V.J."/>
            <person name="McMahon K.D."/>
            <person name="Konstantinidis K.T."/>
            <person name="Eloe-Fadrosh E.A."/>
            <person name="Kyrpides N.C."/>
            <person name="Woyke T."/>
        </authorList>
    </citation>
    <scope>NUCLEOTIDE SEQUENCE</scope>
    <source>
        <strain evidence="1">GVMAG-M-3300023174-30</strain>
    </source>
</reference>
<proteinExistence type="predicted"/>